<feature type="transmembrane region" description="Helical" evidence="13">
    <location>
        <begin position="439"/>
        <end position="458"/>
    </location>
</feature>
<evidence type="ECO:0000256" key="11">
    <source>
        <dbReference type="ARBA" id="ARBA00023157"/>
    </source>
</evidence>
<dbReference type="SUPFAM" id="SSF52833">
    <property type="entry name" value="Thioredoxin-like"/>
    <property type="match status" value="1"/>
</dbReference>
<keyword evidence="8" id="KW-0460">Magnesium</keyword>
<dbReference type="PANTHER" id="PTHR12692">
    <property type="entry name" value="DOLICHYL-DIPHOSPHOOLIGOSACCHARIDE--PROTEIN GLYCOSYLTRANSFERASE-RELATED"/>
    <property type="match status" value="1"/>
</dbReference>
<evidence type="ECO:0000256" key="3">
    <source>
        <dbReference type="ARBA" id="ARBA00009561"/>
    </source>
</evidence>
<organism evidence="14 15">
    <name type="scientific">Trachymyrmex septentrionalis</name>
    <dbReference type="NCBI Taxonomy" id="34720"/>
    <lineage>
        <taxon>Eukaryota</taxon>
        <taxon>Metazoa</taxon>
        <taxon>Ecdysozoa</taxon>
        <taxon>Arthropoda</taxon>
        <taxon>Hexapoda</taxon>
        <taxon>Insecta</taxon>
        <taxon>Pterygota</taxon>
        <taxon>Neoptera</taxon>
        <taxon>Endopterygota</taxon>
        <taxon>Hymenoptera</taxon>
        <taxon>Apocrita</taxon>
        <taxon>Aculeata</taxon>
        <taxon>Formicoidea</taxon>
        <taxon>Formicidae</taxon>
        <taxon>Myrmicinae</taxon>
        <taxon>Trachymyrmex</taxon>
    </lineage>
</organism>
<evidence type="ECO:0000256" key="9">
    <source>
        <dbReference type="ARBA" id="ARBA00022989"/>
    </source>
</evidence>
<dbReference type="InterPro" id="IPR036249">
    <property type="entry name" value="Thioredoxin-like_sf"/>
</dbReference>
<comment type="function">
    <text evidence="1">Subunit of the oligosaccharyl transferase (OST) complex that catalyzes the initial transfer of a defined glycan (Glc(3)Man(9)GlcNAc(2) in eukaryotes) from the lipid carrier dolichol-pyrophosphate to an asparagine residue within an Asn-X-Ser/Thr consensus motif in nascent polypeptide chains, the first step in protein N-glycosylation. N-glycosylation occurs cotranslationally and the complex associates with the Sec61 complex at the channel-forming translocon complex that mediates protein translocation across the endoplasmic reticulum (ER). All subunits are required for a maximal enzyme activity.</text>
</comment>
<dbReference type="Proteomes" id="UP000078541">
    <property type="component" value="Unassembled WGS sequence"/>
</dbReference>
<keyword evidence="11" id="KW-1015">Disulfide bond</keyword>
<evidence type="ECO:0000256" key="10">
    <source>
        <dbReference type="ARBA" id="ARBA00023136"/>
    </source>
</evidence>
<evidence type="ECO:0000256" key="4">
    <source>
        <dbReference type="ARBA" id="ARBA00022448"/>
    </source>
</evidence>
<keyword evidence="4" id="KW-0813">Transport</keyword>
<dbReference type="InterPro" id="IPR021149">
    <property type="entry name" value="OligosaccharylTrfase_OST3/OST6"/>
</dbReference>
<dbReference type="GO" id="GO:0018279">
    <property type="term" value="P:protein N-linked glycosylation via asparagine"/>
    <property type="evidence" value="ECO:0007669"/>
    <property type="project" value="TreeGrafter"/>
</dbReference>
<feature type="transmembrane region" description="Helical" evidence="13">
    <location>
        <begin position="408"/>
        <end position="427"/>
    </location>
</feature>
<evidence type="ECO:0000256" key="1">
    <source>
        <dbReference type="ARBA" id="ARBA00002791"/>
    </source>
</evidence>
<sequence>LPLVSRAFSLPPTRRFLPSRSLARCHVATTATIVVDVAVAAAAATTTTTRRTRPPTAPLYGSINHLGAHAPRFPLFPLPRRLVVVVVLHMTVTPSSSRSRRRLATQPVPFVCAFARSLALARFAGEPAMGLGLVSHSLPPPATAPGSVSLSLVSRGLLLSAAQRRGEGEPAARVPHVGIILFRRASEEEYVKEGARKRMIKPECEREMHADFKRQLVQRTSWCLFVVIYIPCITLFGTFTAILVAMSQQRSVRNQGTSLAERVQQLTEMTLKKPILKFNGSKFKQYIKSPPRNYSIIVMFTAMAPQRQCQICRHANDEFTIVANSFRYSALYSNKLFFASIDFDEGSDVFRLMKLNTAPVYMHFPPKGKPKAADTMDIQRVGFGAEAIAKWIGERTDIQIRVFRPPNYSGTVGLGLLIVIVAVGLYLRRNNLDFIYNKNLWGFCALFFAVNMTSGQMWNHIRGPPFVHKSPNGNVAYIHGSSQGQFIVETYIVMVMNGAVVLGMILMTEAAARKGDVKKRKILAVIGAGLVAIFFSLLLSIFRNKAQGYPYRYVYVL</sequence>
<evidence type="ECO:0000313" key="14">
    <source>
        <dbReference type="EMBL" id="KYN40271.1"/>
    </source>
</evidence>
<protein>
    <submittedName>
        <fullName evidence="14">Magnesium transporter protein 1</fullName>
    </submittedName>
</protein>
<evidence type="ECO:0000313" key="15">
    <source>
        <dbReference type="Proteomes" id="UP000078541"/>
    </source>
</evidence>
<evidence type="ECO:0000256" key="7">
    <source>
        <dbReference type="ARBA" id="ARBA00022824"/>
    </source>
</evidence>
<evidence type="ECO:0000256" key="5">
    <source>
        <dbReference type="ARBA" id="ARBA00022692"/>
    </source>
</evidence>
<keyword evidence="7" id="KW-0256">Endoplasmic reticulum</keyword>
<dbReference type="GO" id="GO:0015693">
    <property type="term" value="P:magnesium ion transport"/>
    <property type="evidence" value="ECO:0007669"/>
    <property type="project" value="UniProtKB-ARBA"/>
</dbReference>
<dbReference type="Pfam" id="PF04756">
    <property type="entry name" value="OST3_OST6"/>
    <property type="match status" value="1"/>
</dbReference>
<evidence type="ECO:0000256" key="12">
    <source>
        <dbReference type="ARBA" id="ARBA00043952"/>
    </source>
</evidence>
<dbReference type="PANTHER" id="PTHR12692:SF0">
    <property type="entry name" value="GH11935P"/>
    <property type="match status" value="1"/>
</dbReference>
<reference evidence="14 15" key="1">
    <citation type="submission" date="2016-03" db="EMBL/GenBank/DDBJ databases">
        <title>Trachymyrmex septentrionalis WGS genome.</title>
        <authorList>
            <person name="Nygaard S."/>
            <person name="Hu H."/>
            <person name="Boomsma J."/>
            <person name="Zhang G."/>
        </authorList>
    </citation>
    <scope>NUCLEOTIDE SEQUENCE [LARGE SCALE GENOMIC DNA]</scope>
    <source>
        <strain evidence="14">Tsep2-gDNA-1</strain>
        <tissue evidence="14">Whole body</tissue>
    </source>
</reference>
<comment type="similarity">
    <text evidence="3">Belongs to the OST3/OST6 family.</text>
</comment>
<dbReference type="GO" id="GO:0008250">
    <property type="term" value="C:oligosaccharyltransferase complex"/>
    <property type="evidence" value="ECO:0007669"/>
    <property type="project" value="TreeGrafter"/>
</dbReference>
<keyword evidence="6" id="KW-0732">Signal</keyword>
<keyword evidence="9 13" id="KW-1133">Transmembrane helix</keyword>
<feature type="transmembrane region" description="Helical" evidence="13">
    <location>
        <begin position="222"/>
        <end position="246"/>
    </location>
</feature>
<dbReference type="STRING" id="34720.A0A195FIS4"/>
<comment type="pathway">
    <text evidence="12">Protein modification.</text>
</comment>
<keyword evidence="15" id="KW-1185">Reference proteome</keyword>
<evidence type="ECO:0000256" key="8">
    <source>
        <dbReference type="ARBA" id="ARBA00022842"/>
    </source>
</evidence>
<evidence type="ECO:0000256" key="6">
    <source>
        <dbReference type="ARBA" id="ARBA00022729"/>
    </source>
</evidence>
<evidence type="ECO:0000256" key="13">
    <source>
        <dbReference type="SAM" id="Phobius"/>
    </source>
</evidence>
<dbReference type="AlphaFoldDB" id="A0A195FIS4"/>
<keyword evidence="5 13" id="KW-0812">Transmembrane</keyword>
<feature type="transmembrane region" description="Helical" evidence="13">
    <location>
        <begin position="491"/>
        <end position="510"/>
    </location>
</feature>
<feature type="non-terminal residue" evidence="14">
    <location>
        <position position="1"/>
    </location>
</feature>
<dbReference type="FunFam" id="3.40.30.10:FF:000009">
    <property type="entry name" value="Tumor suppressor candidate 3"/>
    <property type="match status" value="1"/>
</dbReference>
<gene>
    <name evidence="14" type="ORF">ALC56_05216</name>
</gene>
<dbReference type="Gene3D" id="3.40.30.10">
    <property type="entry name" value="Glutaredoxin"/>
    <property type="match status" value="1"/>
</dbReference>
<keyword evidence="10 13" id="KW-0472">Membrane</keyword>
<proteinExistence type="inferred from homology"/>
<evidence type="ECO:0000256" key="2">
    <source>
        <dbReference type="ARBA" id="ARBA00004477"/>
    </source>
</evidence>
<accession>A0A195FIS4</accession>
<dbReference type="EMBL" id="KQ981523">
    <property type="protein sequence ID" value="KYN40271.1"/>
    <property type="molecule type" value="Genomic_DNA"/>
</dbReference>
<comment type="subcellular location">
    <subcellularLocation>
        <location evidence="2">Endoplasmic reticulum membrane</location>
        <topology evidence="2">Multi-pass membrane protein</topology>
    </subcellularLocation>
</comment>
<name>A0A195FIS4_9HYME</name>
<feature type="transmembrane region" description="Helical" evidence="13">
    <location>
        <begin position="522"/>
        <end position="542"/>
    </location>
</feature>